<comment type="caution">
    <text evidence="8">The sequence shown here is derived from an EMBL/GenBank/DDBJ whole genome shotgun (WGS) entry which is preliminary data.</text>
</comment>
<accession>A0A5C6X9A3</accession>
<keyword evidence="3" id="KW-0408">Iron</keyword>
<feature type="compositionally biased region" description="Basic and acidic residues" evidence="6">
    <location>
        <begin position="17"/>
        <end position="29"/>
    </location>
</feature>
<evidence type="ECO:0000313" key="9">
    <source>
        <dbReference type="Proteomes" id="UP000321046"/>
    </source>
</evidence>
<gene>
    <name evidence="8" type="primary">grxD</name>
    <name evidence="8" type="ORF">FRC96_13365</name>
</gene>
<protein>
    <submittedName>
        <fullName evidence="8">Grx4 family monothiol glutaredoxin</fullName>
    </submittedName>
</protein>
<feature type="region of interest" description="Disordered" evidence="6">
    <location>
        <begin position="1"/>
        <end position="29"/>
    </location>
</feature>
<sequence>MSDQKKSISLPLANPEKSVEAQPRTRDEGGDVLSEIAREVAENPVLLYMKGLPQQPMCGFSARAAAILASYGKPFHAVDILVDPDKRQGIKEFSSWPTIPQVYIGGEFVGGSDILMQLHESGELGKLIASVSGE</sequence>
<evidence type="ECO:0000313" key="8">
    <source>
        <dbReference type="EMBL" id="TXD34601.1"/>
    </source>
</evidence>
<proteinExistence type="predicted"/>
<keyword evidence="5" id="KW-0676">Redox-active center</keyword>
<dbReference type="Gene3D" id="3.40.30.10">
    <property type="entry name" value="Glutaredoxin"/>
    <property type="match status" value="1"/>
</dbReference>
<dbReference type="InterPro" id="IPR004480">
    <property type="entry name" value="Monothiol_GRX-rel"/>
</dbReference>
<dbReference type="AlphaFoldDB" id="A0A5C6X9A3"/>
<dbReference type="SUPFAM" id="SSF52833">
    <property type="entry name" value="Thioredoxin-like"/>
    <property type="match status" value="1"/>
</dbReference>
<evidence type="ECO:0000256" key="6">
    <source>
        <dbReference type="SAM" id="MobiDB-lite"/>
    </source>
</evidence>
<dbReference type="Pfam" id="PF00462">
    <property type="entry name" value="Glutaredoxin"/>
    <property type="match status" value="1"/>
</dbReference>
<dbReference type="NCBIfam" id="TIGR00365">
    <property type="entry name" value="Grx4 family monothiol glutaredoxin"/>
    <property type="match status" value="1"/>
</dbReference>
<evidence type="ECO:0000259" key="7">
    <source>
        <dbReference type="Pfam" id="PF00462"/>
    </source>
</evidence>
<evidence type="ECO:0000256" key="5">
    <source>
        <dbReference type="ARBA" id="ARBA00023284"/>
    </source>
</evidence>
<dbReference type="RefSeq" id="WP_146975010.1">
    <property type="nucleotide sequence ID" value="NZ_VOSL01000054.1"/>
</dbReference>
<dbReference type="OrthoDB" id="9804115at2"/>
<dbReference type="FunFam" id="3.40.30.10:FF:000005">
    <property type="entry name" value="Glutaredoxin 5"/>
    <property type="match status" value="1"/>
</dbReference>
<reference evidence="8 9" key="1">
    <citation type="submission" date="2019-08" db="EMBL/GenBank/DDBJ databases">
        <title>Bradymonadales sp. TMQ2.</title>
        <authorList>
            <person name="Liang Q."/>
        </authorList>
    </citation>
    <scope>NUCLEOTIDE SEQUENCE [LARGE SCALE GENOMIC DNA]</scope>
    <source>
        <strain evidence="8 9">TMQ2</strain>
    </source>
</reference>
<dbReference type="GO" id="GO:0046872">
    <property type="term" value="F:metal ion binding"/>
    <property type="evidence" value="ECO:0007669"/>
    <property type="project" value="UniProtKB-KW"/>
</dbReference>
<keyword evidence="1" id="KW-0001">2Fe-2S</keyword>
<dbReference type="InterPro" id="IPR002109">
    <property type="entry name" value="Glutaredoxin"/>
</dbReference>
<evidence type="ECO:0000256" key="3">
    <source>
        <dbReference type="ARBA" id="ARBA00023004"/>
    </source>
</evidence>
<dbReference type="CDD" id="cd03028">
    <property type="entry name" value="GRX_PICOT_like"/>
    <property type="match status" value="1"/>
</dbReference>
<name>A0A5C6X9A3_9DELT</name>
<keyword evidence="4" id="KW-0411">Iron-sulfur</keyword>
<evidence type="ECO:0000256" key="1">
    <source>
        <dbReference type="ARBA" id="ARBA00022714"/>
    </source>
</evidence>
<dbReference type="InterPro" id="IPR033658">
    <property type="entry name" value="GRX_PICOT-like"/>
</dbReference>
<dbReference type="GO" id="GO:0051537">
    <property type="term" value="F:2 iron, 2 sulfur cluster binding"/>
    <property type="evidence" value="ECO:0007669"/>
    <property type="project" value="UniProtKB-KW"/>
</dbReference>
<feature type="domain" description="Glutaredoxin" evidence="7">
    <location>
        <begin position="45"/>
        <end position="109"/>
    </location>
</feature>
<dbReference type="PANTHER" id="PTHR10293:SF16">
    <property type="entry name" value="GLUTAREDOXIN-RELATED PROTEIN 5, MITOCHONDRIAL"/>
    <property type="match status" value="1"/>
</dbReference>
<dbReference type="PROSITE" id="PS51354">
    <property type="entry name" value="GLUTAREDOXIN_2"/>
    <property type="match status" value="1"/>
</dbReference>
<evidence type="ECO:0000256" key="2">
    <source>
        <dbReference type="ARBA" id="ARBA00022723"/>
    </source>
</evidence>
<dbReference type="Proteomes" id="UP000321046">
    <property type="component" value="Unassembled WGS sequence"/>
</dbReference>
<dbReference type="InterPro" id="IPR036249">
    <property type="entry name" value="Thioredoxin-like_sf"/>
</dbReference>
<organism evidence="8 9">
    <name type="scientific">Lujinxingia vulgaris</name>
    <dbReference type="NCBI Taxonomy" id="2600176"/>
    <lineage>
        <taxon>Bacteria</taxon>
        <taxon>Deltaproteobacteria</taxon>
        <taxon>Bradymonadales</taxon>
        <taxon>Lujinxingiaceae</taxon>
        <taxon>Lujinxingia</taxon>
    </lineage>
</organism>
<dbReference type="PANTHER" id="PTHR10293">
    <property type="entry name" value="GLUTAREDOXIN FAMILY MEMBER"/>
    <property type="match status" value="1"/>
</dbReference>
<keyword evidence="2" id="KW-0479">Metal-binding</keyword>
<dbReference type="EMBL" id="VOSL01000054">
    <property type="protein sequence ID" value="TXD34601.1"/>
    <property type="molecule type" value="Genomic_DNA"/>
</dbReference>
<evidence type="ECO:0000256" key="4">
    <source>
        <dbReference type="ARBA" id="ARBA00023014"/>
    </source>
</evidence>